<comment type="subunit">
    <text evidence="6">Homodimer.</text>
</comment>
<comment type="cofactor">
    <cofactor evidence="6">
        <name>Mg(2+)</name>
        <dbReference type="ChEBI" id="CHEBI:18420"/>
    </cofactor>
</comment>
<keyword evidence="4 6" id="KW-0808">Transferase</keyword>
<dbReference type="Pfam" id="PF00156">
    <property type="entry name" value="Pribosyltran"/>
    <property type="match status" value="1"/>
</dbReference>
<feature type="domain" description="Phosphoribosyltransferase" evidence="7">
    <location>
        <begin position="58"/>
        <end position="179"/>
    </location>
</feature>
<organism evidence="8 9">
    <name type="scientific">Candidatus Kaiserbacteria bacterium RIFCSPHIGHO2_02_FULL_54_22</name>
    <dbReference type="NCBI Taxonomy" id="1798495"/>
    <lineage>
        <taxon>Bacteria</taxon>
        <taxon>Candidatus Kaiseribacteriota</taxon>
    </lineage>
</organism>
<evidence type="ECO:0000256" key="3">
    <source>
        <dbReference type="ARBA" id="ARBA00022676"/>
    </source>
</evidence>
<dbReference type="Proteomes" id="UP000178532">
    <property type="component" value="Unassembled WGS sequence"/>
</dbReference>
<gene>
    <name evidence="6" type="primary">pyrE</name>
    <name evidence="8" type="ORF">A3C19_00090</name>
</gene>
<feature type="binding site" evidence="6">
    <location>
        <position position="135"/>
    </location>
    <ligand>
        <name>orotate</name>
        <dbReference type="ChEBI" id="CHEBI:30839"/>
    </ligand>
</feature>
<dbReference type="Gene3D" id="3.40.50.2020">
    <property type="match status" value="1"/>
</dbReference>
<feature type="binding site" description="in other chain" evidence="6">
    <location>
        <position position="98"/>
    </location>
    <ligand>
        <name>5-phospho-alpha-D-ribose 1-diphosphate</name>
        <dbReference type="ChEBI" id="CHEBI:58017"/>
        <note>ligand shared between dimeric partners</note>
    </ligand>
</feature>
<evidence type="ECO:0000313" key="8">
    <source>
        <dbReference type="EMBL" id="OGG61955.1"/>
    </source>
</evidence>
<protein>
    <recommendedName>
        <fullName evidence="2 6">Orotate phosphoribosyltransferase</fullName>
        <shortName evidence="6">OPRT</shortName>
        <shortName evidence="6">OPRTase</shortName>
        <ecNumber evidence="2 6">2.4.2.10</ecNumber>
    </recommendedName>
</protein>
<dbReference type="STRING" id="1798495.A3C19_00090"/>
<comment type="similarity">
    <text evidence="6">Belongs to the purine/pyrimidine phosphoribosyltransferase family. PyrE subfamily.</text>
</comment>
<dbReference type="InterPro" id="IPR023031">
    <property type="entry name" value="OPRT"/>
</dbReference>
<comment type="function">
    <text evidence="6">Catalyzes the transfer of a ribosyl phosphate group from 5-phosphoribose 1-diphosphate to orotate, leading to the formation of orotidine monophosphate (OMP).</text>
</comment>
<feature type="binding site" description="in other chain" evidence="6">
    <location>
        <begin position="131"/>
        <end position="139"/>
    </location>
    <ligand>
        <name>5-phospho-alpha-D-ribose 1-diphosphate</name>
        <dbReference type="ChEBI" id="CHEBI:58017"/>
        <note>ligand shared between dimeric partners</note>
    </ligand>
</feature>
<dbReference type="InterPro" id="IPR029057">
    <property type="entry name" value="PRTase-like"/>
</dbReference>
<comment type="caution">
    <text evidence="8">The sequence shown here is derived from an EMBL/GenBank/DDBJ whole genome shotgun (WGS) entry which is preliminary data.</text>
</comment>
<dbReference type="GO" id="GO:0004588">
    <property type="term" value="F:orotate phosphoribosyltransferase activity"/>
    <property type="evidence" value="ECO:0007669"/>
    <property type="project" value="UniProtKB-UniRule"/>
</dbReference>
<evidence type="ECO:0000313" key="9">
    <source>
        <dbReference type="Proteomes" id="UP000178532"/>
    </source>
</evidence>
<proteinExistence type="inferred from homology"/>
<name>A0A1F6DKJ3_9BACT</name>
<dbReference type="GO" id="GO:0044205">
    <property type="term" value="P:'de novo' UMP biosynthetic process"/>
    <property type="evidence" value="ECO:0007669"/>
    <property type="project" value="UniProtKB-UniRule"/>
</dbReference>
<dbReference type="GO" id="GO:0000287">
    <property type="term" value="F:magnesium ion binding"/>
    <property type="evidence" value="ECO:0007669"/>
    <property type="project" value="UniProtKB-UniRule"/>
</dbReference>
<comment type="caution">
    <text evidence="6">Lacks conserved residue(s) required for the propagation of feature annotation.</text>
</comment>
<sequence length="221" mass="23616">MNERYAQDVLERVGAIITDSHIVYTSGRHGSAYINKDALYPHTRETSNLCCEIAERFSNDSVDVVIAPAVGGVILSQWVAYHLTEITGREVLGVYADKDSGRGGDGFIRDEFVIKRGYDKLIAGANVLVVEDLLTTGGSVRKVVAAVRAEHGNVVGVGVLCNRGGVTPADIGGAKKLVALVNIEMKSMTEEECTSTGLCAKGIPVNTIIGHGKEFLARREA</sequence>
<dbReference type="CDD" id="cd06223">
    <property type="entry name" value="PRTases_typeI"/>
    <property type="match status" value="1"/>
</dbReference>
<keyword evidence="5 6" id="KW-0665">Pyrimidine biosynthesis</keyword>
<evidence type="ECO:0000256" key="2">
    <source>
        <dbReference type="ARBA" id="ARBA00011971"/>
    </source>
</evidence>
<evidence type="ECO:0000256" key="6">
    <source>
        <dbReference type="HAMAP-Rule" id="MF_01208"/>
    </source>
</evidence>
<dbReference type="EC" id="2.4.2.10" evidence="2 6"/>
<accession>A0A1F6DKJ3</accession>
<dbReference type="GO" id="GO:0019856">
    <property type="term" value="P:pyrimidine nucleobase biosynthetic process"/>
    <property type="evidence" value="ECO:0007669"/>
    <property type="project" value="TreeGrafter"/>
</dbReference>
<evidence type="ECO:0000256" key="5">
    <source>
        <dbReference type="ARBA" id="ARBA00022975"/>
    </source>
</evidence>
<dbReference type="PANTHER" id="PTHR19278">
    <property type="entry name" value="OROTATE PHOSPHORIBOSYLTRANSFERASE"/>
    <property type="match status" value="1"/>
</dbReference>
<dbReference type="InterPro" id="IPR000836">
    <property type="entry name" value="PRTase_dom"/>
</dbReference>
<dbReference type="UniPathway" id="UPA00070">
    <property type="reaction ID" value="UER00119"/>
</dbReference>
<dbReference type="AlphaFoldDB" id="A0A1F6DKJ3"/>
<keyword evidence="6" id="KW-0460">Magnesium</keyword>
<keyword evidence="3 6" id="KW-0328">Glycosyltransferase</keyword>
<comment type="catalytic activity">
    <reaction evidence="6">
        <text>orotidine 5'-phosphate + diphosphate = orotate + 5-phospho-alpha-D-ribose 1-diphosphate</text>
        <dbReference type="Rhea" id="RHEA:10380"/>
        <dbReference type="ChEBI" id="CHEBI:30839"/>
        <dbReference type="ChEBI" id="CHEBI:33019"/>
        <dbReference type="ChEBI" id="CHEBI:57538"/>
        <dbReference type="ChEBI" id="CHEBI:58017"/>
        <dbReference type="EC" id="2.4.2.10"/>
    </reaction>
</comment>
<dbReference type="PANTHER" id="PTHR19278:SF9">
    <property type="entry name" value="URIDINE 5'-MONOPHOSPHATE SYNTHASE"/>
    <property type="match status" value="1"/>
</dbReference>
<evidence type="ECO:0000256" key="1">
    <source>
        <dbReference type="ARBA" id="ARBA00004889"/>
    </source>
</evidence>
<comment type="pathway">
    <text evidence="1 6">Pyrimidine metabolism; UMP biosynthesis via de novo pathway; UMP from orotate: step 1/2.</text>
</comment>
<dbReference type="HAMAP" id="MF_01208">
    <property type="entry name" value="PyrE"/>
    <property type="match status" value="1"/>
</dbReference>
<dbReference type="EMBL" id="MFLI01000016">
    <property type="protein sequence ID" value="OGG61955.1"/>
    <property type="molecule type" value="Genomic_DNA"/>
</dbReference>
<evidence type="ECO:0000259" key="7">
    <source>
        <dbReference type="Pfam" id="PF00156"/>
    </source>
</evidence>
<evidence type="ECO:0000256" key="4">
    <source>
        <dbReference type="ARBA" id="ARBA00022679"/>
    </source>
</evidence>
<feature type="binding site" evidence="6">
    <location>
        <position position="163"/>
    </location>
    <ligand>
        <name>orotate</name>
        <dbReference type="ChEBI" id="CHEBI:30839"/>
    </ligand>
</feature>
<reference evidence="8 9" key="1">
    <citation type="journal article" date="2016" name="Nat. Commun.">
        <title>Thousands of microbial genomes shed light on interconnected biogeochemical processes in an aquifer system.</title>
        <authorList>
            <person name="Anantharaman K."/>
            <person name="Brown C.T."/>
            <person name="Hug L.A."/>
            <person name="Sharon I."/>
            <person name="Castelle C.J."/>
            <person name="Probst A.J."/>
            <person name="Thomas B.C."/>
            <person name="Singh A."/>
            <person name="Wilkins M.J."/>
            <person name="Karaoz U."/>
            <person name="Brodie E.L."/>
            <person name="Williams K.H."/>
            <person name="Hubbard S.S."/>
            <person name="Banfield J.F."/>
        </authorList>
    </citation>
    <scope>NUCLEOTIDE SEQUENCE [LARGE SCALE GENOMIC DNA]</scope>
</reference>
<dbReference type="SUPFAM" id="SSF53271">
    <property type="entry name" value="PRTase-like"/>
    <property type="match status" value="1"/>
</dbReference>